<evidence type="ECO:0000313" key="2">
    <source>
        <dbReference type="EMBL" id="CAE6200047.1"/>
    </source>
</evidence>
<keyword evidence="3" id="KW-1185">Reference proteome</keyword>
<dbReference type="Proteomes" id="UP000682877">
    <property type="component" value="Chromosome 7"/>
</dbReference>
<dbReference type="AlphaFoldDB" id="A0A8S2AVG8"/>
<name>A0A8S2AVG8_ARAAE</name>
<reference evidence="2" key="1">
    <citation type="submission" date="2021-01" db="EMBL/GenBank/DDBJ databases">
        <authorList>
            <person name="Bezrukov I."/>
        </authorList>
    </citation>
    <scope>NUCLEOTIDE SEQUENCE</scope>
</reference>
<feature type="compositionally biased region" description="Polar residues" evidence="1">
    <location>
        <begin position="51"/>
        <end position="88"/>
    </location>
</feature>
<proteinExistence type="predicted"/>
<organism evidence="2 3">
    <name type="scientific">Arabidopsis arenosa</name>
    <name type="common">Sand rock-cress</name>
    <name type="synonym">Cardaminopsis arenosa</name>
    <dbReference type="NCBI Taxonomy" id="38785"/>
    <lineage>
        <taxon>Eukaryota</taxon>
        <taxon>Viridiplantae</taxon>
        <taxon>Streptophyta</taxon>
        <taxon>Embryophyta</taxon>
        <taxon>Tracheophyta</taxon>
        <taxon>Spermatophyta</taxon>
        <taxon>Magnoliopsida</taxon>
        <taxon>eudicotyledons</taxon>
        <taxon>Gunneridae</taxon>
        <taxon>Pentapetalae</taxon>
        <taxon>rosids</taxon>
        <taxon>malvids</taxon>
        <taxon>Brassicales</taxon>
        <taxon>Brassicaceae</taxon>
        <taxon>Camelineae</taxon>
        <taxon>Arabidopsis</taxon>
    </lineage>
</organism>
<sequence length="162" mass="17865">MNAWLLSSPSENAESSALQQPSGLQQSSDTLHDFTSTTTVSTQHQDHAPKTTPTDDFTQLIESNDTPAELTESNETASGLTTPASPTQRGMRHYARIIAESFGGKPQPWLLDRMMAGALESIYYFVNGANAINKRTVVHRVIDNPSITVSNHKYLDDEEEEE</sequence>
<gene>
    <name evidence="2" type="ORF">AARE701A_LOCUS19667</name>
</gene>
<feature type="compositionally biased region" description="Polar residues" evidence="1">
    <location>
        <begin position="1"/>
        <end position="43"/>
    </location>
</feature>
<feature type="region of interest" description="Disordered" evidence="1">
    <location>
        <begin position="1"/>
        <end position="89"/>
    </location>
</feature>
<evidence type="ECO:0000313" key="3">
    <source>
        <dbReference type="Proteomes" id="UP000682877"/>
    </source>
</evidence>
<dbReference type="EMBL" id="LR999457">
    <property type="protein sequence ID" value="CAE6200047.1"/>
    <property type="molecule type" value="Genomic_DNA"/>
</dbReference>
<evidence type="ECO:0000256" key="1">
    <source>
        <dbReference type="SAM" id="MobiDB-lite"/>
    </source>
</evidence>
<accession>A0A8S2AVG8</accession>
<protein>
    <submittedName>
        <fullName evidence="2">Uncharacterized protein</fullName>
    </submittedName>
</protein>